<evidence type="ECO:0000313" key="2">
    <source>
        <dbReference type="EMBL" id="GAD66964.1"/>
    </source>
</evidence>
<dbReference type="Proteomes" id="UP000016570">
    <property type="component" value="Unassembled WGS sequence"/>
</dbReference>
<comment type="caution">
    <text evidence="2">The sequence shown here is derived from an EMBL/GenBank/DDBJ whole genome shotgun (WGS) entry which is preliminary data.</text>
</comment>
<dbReference type="RefSeq" id="WP_021704939.1">
    <property type="nucleotide sequence ID" value="NZ_BATJ01000005.1"/>
</dbReference>
<gene>
    <name evidence="2" type="ORF">VPR01S_05_02600</name>
</gene>
<name>U3BAZ4_VIBPR</name>
<keyword evidence="1" id="KW-0472">Membrane</keyword>
<dbReference type="AlphaFoldDB" id="U3BAZ4"/>
<evidence type="ECO:0000256" key="1">
    <source>
        <dbReference type="SAM" id="Phobius"/>
    </source>
</evidence>
<keyword evidence="1" id="KW-0812">Transmembrane</keyword>
<dbReference type="STRING" id="1219065.VPR01S_05_02600"/>
<reference evidence="2 3" key="1">
    <citation type="submission" date="2013-09" db="EMBL/GenBank/DDBJ databases">
        <title>Whole genome shotgun sequence of Vibrio proteolyticus NBRC 13287.</title>
        <authorList>
            <person name="Isaki S."/>
            <person name="Hosoyama A."/>
            <person name="Numata M."/>
            <person name="Hashimoto M."/>
            <person name="Hosoyama Y."/>
            <person name="Tsuchikane K."/>
            <person name="Noguchi M."/>
            <person name="Hirakata S."/>
            <person name="Ichikawa N."/>
            <person name="Ohji S."/>
            <person name="Yamazoe A."/>
            <person name="Fujita N."/>
        </authorList>
    </citation>
    <scope>NUCLEOTIDE SEQUENCE [LARGE SCALE GENOMIC DNA]</scope>
    <source>
        <strain evidence="2 3">NBRC 13287</strain>
    </source>
</reference>
<organism evidence="2 3">
    <name type="scientific">Vibrio proteolyticus NBRC 13287</name>
    <dbReference type="NCBI Taxonomy" id="1219065"/>
    <lineage>
        <taxon>Bacteria</taxon>
        <taxon>Pseudomonadati</taxon>
        <taxon>Pseudomonadota</taxon>
        <taxon>Gammaproteobacteria</taxon>
        <taxon>Vibrionales</taxon>
        <taxon>Vibrionaceae</taxon>
        <taxon>Vibrio</taxon>
    </lineage>
</organism>
<dbReference type="EMBL" id="BATJ01000005">
    <property type="protein sequence ID" value="GAD66964.1"/>
    <property type="molecule type" value="Genomic_DNA"/>
</dbReference>
<feature type="transmembrane region" description="Helical" evidence="1">
    <location>
        <begin position="25"/>
        <end position="45"/>
    </location>
</feature>
<evidence type="ECO:0000313" key="3">
    <source>
        <dbReference type="Proteomes" id="UP000016570"/>
    </source>
</evidence>
<proteinExistence type="predicted"/>
<keyword evidence="3" id="KW-1185">Reference proteome</keyword>
<protein>
    <submittedName>
        <fullName evidence="2">Uncharacterized protein</fullName>
    </submittedName>
</protein>
<keyword evidence="1" id="KW-1133">Transmembrane helix</keyword>
<accession>U3BAZ4</accession>
<sequence length="179" mass="19448">MPELNEIMLSISTLELNKGLDILGVLKQGLIGLIFLLSMMAFRLLSTEQKKDNPNATVLGSISKYMYLNTFLALVVSSSQFFGPLPSNKEYALTATVSDNVNSVVVCSKSHLSNRIVLITNLENQSIIQAQANGVACGDKPEMIWLSKEHAENLGIVNKSANVTVLAAQPGQQFTMFKG</sequence>